<protein>
    <submittedName>
        <fullName evidence="1">Uncharacterized protein</fullName>
    </submittedName>
</protein>
<sequence length="111" mass="12859">MQSLNSFLFGEETCFAIHGYPQCPYYQKAVQLGKNIDKNNKNIKIENKECSREEWKEYLEKETVGLGHKARYHTTCPLVIEGCTEDTKSFVGGYVEFLNFSKKNKLIKPKN</sequence>
<organism evidence="1 2">
    <name type="scientific">Dictyostelium firmibasis</name>
    <dbReference type="NCBI Taxonomy" id="79012"/>
    <lineage>
        <taxon>Eukaryota</taxon>
        <taxon>Amoebozoa</taxon>
        <taxon>Evosea</taxon>
        <taxon>Eumycetozoa</taxon>
        <taxon>Dictyostelia</taxon>
        <taxon>Dictyosteliales</taxon>
        <taxon>Dictyosteliaceae</taxon>
        <taxon>Dictyostelium</taxon>
    </lineage>
</organism>
<name>A0AAN7U921_9MYCE</name>
<reference evidence="1 2" key="1">
    <citation type="submission" date="2023-11" db="EMBL/GenBank/DDBJ databases">
        <title>Dfirmibasis_genome.</title>
        <authorList>
            <person name="Edelbroek B."/>
            <person name="Kjellin J."/>
            <person name="Jerlstrom-Hultqvist J."/>
            <person name="Soderbom F."/>
        </authorList>
    </citation>
    <scope>NUCLEOTIDE SEQUENCE [LARGE SCALE GENOMIC DNA]</scope>
    <source>
        <strain evidence="1 2">TNS-C-14</strain>
    </source>
</reference>
<comment type="caution">
    <text evidence="1">The sequence shown here is derived from an EMBL/GenBank/DDBJ whole genome shotgun (WGS) entry which is preliminary data.</text>
</comment>
<gene>
    <name evidence="1" type="ORF">RB653_003414</name>
</gene>
<accession>A0AAN7U921</accession>
<evidence type="ECO:0000313" key="2">
    <source>
        <dbReference type="Proteomes" id="UP001344447"/>
    </source>
</evidence>
<dbReference type="EMBL" id="JAVFKY010000001">
    <property type="protein sequence ID" value="KAK5581835.1"/>
    <property type="molecule type" value="Genomic_DNA"/>
</dbReference>
<proteinExistence type="predicted"/>
<dbReference type="Proteomes" id="UP001344447">
    <property type="component" value="Unassembled WGS sequence"/>
</dbReference>
<evidence type="ECO:0000313" key="1">
    <source>
        <dbReference type="EMBL" id="KAK5581835.1"/>
    </source>
</evidence>
<dbReference type="AlphaFoldDB" id="A0AAN7U921"/>
<keyword evidence="2" id="KW-1185">Reference proteome</keyword>